<protein>
    <recommendedName>
        <fullName evidence="3">Nucleotidyltransferase family protein</fullName>
    </recommendedName>
</protein>
<proteinExistence type="predicted"/>
<dbReference type="KEGG" id="eha:Ethha_0869"/>
<accession>E6U3E4</accession>
<dbReference type="AlphaFoldDB" id="E6U3E4"/>
<gene>
    <name evidence="1" type="ordered locus">Ethha_0869</name>
</gene>
<dbReference type="eggNOG" id="COG2244">
    <property type="taxonomic scope" value="Bacteria"/>
</dbReference>
<reference evidence="1 2" key="1">
    <citation type="submission" date="2010-12" db="EMBL/GenBank/DDBJ databases">
        <title>Complete sequence of Ethanoligenens harbinense YUAN-3.</title>
        <authorList>
            <person name="Lucas S."/>
            <person name="Copeland A."/>
            <person name="Lapidus A."/>
            <person name="Cheng J.-F."/>
            <person name="Bruce D."/>
            <person name="Goodwin L."/>
            <person name="Pitluck S."/>
            <person name="Chertkov O."/>
            <person name="Misra M."/>
            <person name="Detter J.C."/>
            <person name="Han C."/>
            <person name="Tapia R."/>
            <person name="Land M."/>
            <person name="Hauser L."/>
            <person name="Jeffries C."/>
            <person name="Kyrpides N."/>
            <person name="Ivanova N."/>
            <person name="Mikhailova N."/>
            <person name="Wang A."/>
            <person name="Mouttaki H."/>
            <person name="He Z."/>
            <person name="Zhou J."/>
            <person name="Hemme C.L."/>
            <person name="Woyke T."/>
        </authorList>
    </citation>
    <scope>NUCLEOTIDE SEQUENCE [LARGE SCALE GENOMIC DNA]</scope>
    <source>
        <strain evidence="2">DSM 18485 / JCM 12961 / CGMCC 1.5033 / YUAN-3</strain>
    </source>
</reference>
<keyword evidence="2" id="KW-1185">Reference proteome</keyword>
<evidence type="ECO:0000313" key="1">
    <source>
        <dbReference type="EMBL" id="ADU26436.1"/>
    </source>
</evidence>
<name>E6U3E4_ETHHY</name>
<dbReference type="Gene3D" id="3.30.460.40">
    <property type="match status" value="1"/>
</dbReference>
<dbReference type="InterPro" id="IPR039498">
    <property type="entry name" value="NTP_transf_5"/>
</dbReference>
<sequence>MTPRDVDWNQVYELSKIHSLSGAVYTAVRKLPVAQRPPRETFNRFASAFYATVLRAEKQSALIENILEKLNEKKIPHLLIKGAVLRAFYPVPEMRTLGDIDLMIHEEDWFRTDATLRGAGYVLKGKSDGEWKYFKNGMEIEVHSKIRNEYIGYRVGCNDCFNNMWEYAAPLNGSFTYRWEKNFQLIYLISHTAKHLYGRGCGLRMLADIAVVLRHDGDRLRFDDVFQELEKIHLDVFARSLFALCKRCFGVPDAVPCADMPDARCDEAMEYLLVGGTFGFNREITVNLVRREYGNTDRVTKACFIALWHKIFPSWKDMRILYPRLARYACLMPLAWMARGIRCLLFKREKTFTILEGLVHPSDEAKKAYVLLEKLGLE</sequence>
<organism evidence="1 2">
    <name type="scientific">Ethanoligenens harbinense (strain DSM 18485 / JCM 12961 / CGMCC 1.5033 / YUAN-3)</name>
    <dbReference type="NCBI Taxonomy" id="663278"/>
    <lineage>
        <taxon>Bacteria</taxon>
        <taxon>Bacillati</taxon>
        <taxon>Bacillota</taxon>
        <taxon>Clostridia</taxon>
        <taxon>Eubacteriales</taxon>
        <taxon>Oscillospiraceae</taxon>
        <taxon>Ethanoligenens</taxon>
    </lineage>
</organism>
<dbReference type="Pfam" id="PF14907">
    <property type="entry name" value="NTP_transf_5"/>
    <property type="match status" value="1"/>
</dbReference>
<dbReference type="Proteomes" id="UP000001551">
    <property type="component" value="Chromosome"/>
</dbReference>
<evidence type="ECO:0008006" key="3">
    <source>
        <dbReference type="Google" id="ProtNLM"/>
    </source>
</evidence>
<evidence type="ECO:0000313" key="2">
    <source>
        <dbReference type="Proteomes" id="UP000001551"/>
    </source>
</evidence>
<dbReference type="EMBL" id="CP002400">
    <property type="protein sequence ID" value="ADU26436.1"/>
    <property type="molecule type" value="Genomic_DNA"/>
</dbReference>
<dbReference type="HOGENOM" id="CLU_046245_1_1_9"/>
<dbReference type="STRING" id="663278.Ethha_0869"/>